<dbReference type="PANTHER" id="PTHR30146">
    <property type="entry name" value="LACI-RELATED TRANSCRIPTIONAL REPRESSOR"/>
    <property type="match status" value="1"/>
</dbReference>
<dbReference type="Pfam" id="PF00532">
    <property type="entry name" value="Peripla_BP_1"/>
    <property type="match status" value="1"/>
</dbReference>
<protein>
    <submittedName>
        <fullName evidence="6">LacI family DNA-binding transcriptional regulator</fullName>
    </submittedName>
</protein>
<sequence length="341" mass="36347">MAVTLKDVAEAADVSLSTASRALRGSPLISAETRATVEAAAAGLGYRINRAASALRSNRSQLVGLVLNNLVNASFHTIAEVVQKRLASDGYQLILGTTDADPGVERRLLETLADHGVDGVIIIGTGQNADLSNGFLADGIAVVNVIRSSKDSAAPTVLAGDRDGAFDATDYFLSQGHRVIGYIGGPESADSGRDRFAGYADALKEAGIEVDERLVVRGPFTQEFGAEAIQTLLDRAPDMTALFAANHESVFGMLPGLTSRGIRIPDDLSLICYEDIPWLEMWHPPITVVDNGSRQLAELAVDLLMQQINNRGSELGGDRIRRTYRVGAQLVHRASSRPLGD</sequence>
<dbReference type="SUPFAM" id="SSF47413">
    <property type="entry name" value="lambda repressor-like DNA-binding domains"/>
    <property type="match status" value="1"/>
</dbReference>
<dbReference type="Proteomes" id="UP001501079">
    <property type="component" value="Unassembled WGS sequence"/>
</dbReference>
<evidence type="ECO:0000256" key="4">
    <source>
        <dbReference type="ARBA" id="ARBA00023163"/>
    </source>
</evidence>
<keyword evidence="1" id="KW-0678">Repressor</keyword>
<evidence type="ECO:0000256" key="2">
    <source>
        <dbReference type="ARBA" id="ARBA00023015"/>
    </source>
</evidence>
<dbReference type="Pfam" id="PF00356">
    <property type="entry name" value="LacI"/>
    <property type="match status" value="1"/>
</dbReference>
<proteinExistence type="predicted"/>
<reference evidence="7" key="1">
    <citation type="journal article" date="2019" name="Int. J. Syst. Evol. Microbiol.">
        <title>The Global Catalogue of Microorganisms (GCM) 10K type strain sequencing project: providing services to taxonomists for standard genome sequencing and annotation.</title>
        <authorList>
            <consortium name="The Broad Institute Genomics Platform"/>
            <consortium name="The Broad Institute Genome Sequencing Center for Infectious Disease"/>
            <person name="Wu L."/>
            <person name="Ma J."/>
        </authorList>
    </citation>
    <scope>NUCLEOTIDE SEQUENCE [LARGE SCALE GENOMIC DNA]</scope>
    <source>
        <strain evidence="7">JCM 17591</strain>
    </source>
</reference>
<dbReference type="PROSITE" id="PS50932">
    <property type="entry name" value="HTH_LACI_2"/>
    <property type="match status" value="1"/>
</dbReference>
<organism evidence="6 7">
    <name type="scientific">Gryllotalpicola koreensis</name>
    <dbReference type="NCBI Taxonomy" id="993086"/>
    <lineage>
        <taxon>Bacteria</taxon>
        <taxon>Bacillati</taxon>
        <taxon>Actinomycetota</taxon>
        <taxon>Actinomycetes</taxon>
        <taxon>Micrococcales</taxon>
        <taxon>Microbacteriaceae</taxon>
        <taxon>Gryllotalpicola</taxon>
    </lineage>
</organism>
<evidence type="ECO:0000259" key="5">
    <source>
        <dbReference type="PROSITE" id="PS50932"/>
    </source>
</evidence>
<dbReference type="InterPro" id="IPR000843">
    <property type="entry name" value="HTH_LacI"/>
</dbReference>
<dbReference type="Gene3D" id="3.40.50.2300">
    <property type="match status" value="2"/>
</dbReference>
<keyword evidence="7" id="KW-1185">Reference proteome</keyword>
<dbReference type="PANTHER" id="PTHR30146:SF148">
    <property type="entry name" value="HTH-TYPE TRANSCRIPTIONAL REPRESSOR PURR-RELATED"/>
    <property type="match status" value="1"/>
</dbReference>
<dbReference type="CDD" id="cd06267">
    <property type="entry name" value="PBP1_LacI_sugar_binding-like"/>
    <property type="match status" value="1"/>
</dbReference>
<dbReference type="InterPro" id="IPR010982">
    <property type="entry name" value="Lambda_DNA-bd_dom_sf"/>
</dbReference>
<keyword evidence="3 6" id="KW-0238">DNA-binding</keyword>
<dbReference type="SUPFAM" id="SSF53822">
    <property type="entry name" value="Periplasmic binding protein-like I"/>
    <property type="match status" value="1"/>
</dbReference>
<keyword evidence="4" id="KW-0804">Transcription</keyword>
<comment type="caution">
    <text evidence="6">The sequence shown here is derived from an EMBL/GenBank/DDBJ whole genome shotgun (WGS) entry which is preliminary data.</text>
</comment>
<evidence type="ECO:0000313" key="6">
    <source>
        <dbReference type="EMBL" id="GAA4170126.1"/>
    </source>
</evidence>
<dbReference type="EMBL" id="BAABBW010000001">
    <property type="protein sequence ID" value="GAA4170126.1"/>
    <property type="molecule type" value="Genomic_DNA"/>
</dbReference>
<dbReference type="SMART" id="SM00354">
    <property type="entry name" value="HTH_LACI"/>
    <property type="match status" value="1"/>
</dbReference>
<dbReference type="GO" id="GO:0003677">
    <property type="term" value="F:DNA binding"/>
    <property type="evidence" value="ECO:0007669"/>
    <property type="project" value="UniProtKB-KW"/>
</dbReference>
<evidence type="ECO:0000313" key="7">
    <source>
        <dbReference type="Proteomes" id="UP001501079"/>
    </source>
</evidence>
<evidence type="ECO:0000256" key="3">
    <source>
        <dbReference type="ARBA" id="ARBA00023125"/>
    </source>
</evidence>
<dbReference type="CDD" id="cd01392">
    <property type="entry name" value="HTH_LacI"/>
    <property type="match status" value="1"/>
</dbReference>
<keyword evidence="2" id="KW-0805">Transcription regulation</keyword>
<gene>
    <name evidence="6" type="ORF">GCM10022287_07540</name>
</gene>
<dbReference type="RefSeq" id="WP_344751936.1">
    <property type="nucleotide sequence ID" value="NZ_BAABBW010000001.1"/>
</dbReference>
<name>A0ABP7ZTJ4_9MICO</name>
<evidence type="ECO:0000256" key="1">
    <source>
        <dbReference type="ARBA" id="ARBA00022491"/>
    </source>
</evidence>
<feature type="domain" description="HTH lacI-type" evidence="5">
    <location>
        <begin position="3"/>
        <end position="57"/>
    </location>
</feature>
<dbReference type="PROSITE" id="PS00356">
    <property type="entry name" value="HTH_LACI_1"/>
    <property type="match status" value="1"/>
</dbReference>
<accession>A0ABP7ZTJ4</accession>
<dbReference type="InterPro" id="IPR028082">
    <property type="entry name" value="Peripla_BP_I"/>
</dbReference>
<dbReference type="InterPro" id="IPR001761">
    <property type="entry name" value="Peripla_BP/Lac1_sug-bd_dom"/>
</dbReference>
<dbReference type="Gene3D" id="1.10.260.40">
    <property type="entry name" value="lambda repressor-like DNA-binding domains"/>
    <property type="match status" value="1"/>
</dbReference>